<evidence type="ECO:0000256" key="1">
    <source>
        <dbReference type="ARBA" id="ARBA00022670"/>
    </source>
</evidence>
<keyword evidence="4 6" id="KW-0862">Zinc</keyword>
<dbReference type="InterPro" id="IPR042088">
    <property type="entry name" value="OligoPept_F_C"/>
</dbReference>
<evidence type="ECO:0000313" key="10">
    <source>
        <dbReference type="EMBL" id="KON96352.1"/>
    </source>
</evidence>
<sequence>MKRKVITTMTAATLAASALNISFIPLHSHAVYAAEATKGMQVPEYRSRVDIPAQYKWRLEDIYANRAAWEADVKKLTQMADAFSKHQGKIGQSAGTLLQSLNDLSDLMRLRDKVHVYASMGFDVNSSNSQLQEIMDKAEKSSALTAEKTSWFTPEVLAIPQDKMKNYLAVKELAPYKTFLEDLERTKPHTLTKELEELLAQFSPLDQNPESTYSMLSKDVKFPKIKDETGKEVQLTRANFVSYMENKNRSVRKAAFEAYYKTLEGFQDTFAQTLAGKVKSNNTYAKARKYPNALEASLTPNHIPSKVYDELIDSVNKGLPQLHRYMELKKKMLGLKELHMYDIYTPNTEANQAYIPYEEAKNMVLEGLKPMGDDYGKALGEAFKNGWVDVYATDDKRSGAYQSGAYDTHPYVLLNYQGTHNDVFTIAHELGHAMHTYYTNKTQPYMTSNYPIFTAEVASTLNEALLFDSLYAKAKTKQEKMYLLNQRLENFRTTLFRQTQFAEFEKLIHEKEQAGESLNAEALKKMYFDINKKYYGPSVVDDQEIAMEWARIPHFYYNFYVYQYATSFAASTALAKQVQKEGRPAVDRIREKFLSAGNSAAPIDVLKAAGVDVSTSKPIDDAMNVFAETLDELERLVNQK</sequence>
<evidence type="ECO:0000313" key="11">
    <source>
        <dbReference type="EMBL" id="SDI23669.1"/>
    </source>
</evidence>
<feature type="domain" description="Oligopeptidase F N-terminal" evidence="9">
    <location>
        <begin position="155"/>
        <end position="221"/>
    </location>
</feature>
<dbReference type="GO" id="GO:0046872">
    <property type="term" value="F:metal ion binding"/>
    <property type="evidence" value="ECO:0007669"/>
    <property type="project" value="UniProtKB-UniRule"/>
</dbReference>
<dbReference type="Proteomes" id="UP000037269">
    <property type="component" value="Unassembled WGS sequence"/>
</dbReference>
<keyword evidence="2 6" id="KW-0479">Metal-binding</keyword>
<dbReference type="PANTHER" id="PTHR11804:SF84">
    <property type="entry name" value="SACCHAROLYSIN"/>
    <property type="match status" value="1"/>
</dbReference>
<dbReference type="PANTHER" id="PTHR11804">
    <property type="entry name" value="PROTEASE M3 THIMET OLIGOPEPTIDASE-RELATED"/>
    <property type="match status" value="1"/>
</dbReference>
<proteinExistence type="inferred from homology"/>
<dbReference type="GO" id="GO:0006518">
    <property type="term" value="P:peptide metabolic process"/>
    <property type="evidence" value="ECO:0007669"/>
    <property type="project" value="TreeGrafter"/>
</dbReference>
<dbReference type="NCBIfam" id="TIGR00181">
    <property type="entry name" value="pepF"/>
    <property type="match status" value="1"/>
</dbReference>
<evidence type="ECO:0000259" key="8">
    <source>
        <dbReference type="Pfam" id="PF01432"/>
    </source>
</evidence>
<protein>
    <recommendedName>
        <fullName evidence="6">Oligopeptidase F</fullName>
        <ecNumber evidence="6">3.4.24.-</ecNumber>
    </recommendedName>
</protein>
<dbReference type="STRING" id="47500.AF333_13570"/>
<dbReference type="RefSeq" id="WP_043064036.1">
    <property type="nucleotide sequence ID" value="NZ_BJOA01000010.1"/>
</dbReference>
<keyword evidence="5 6" id="KW-0482">Metalloprotease</keyword>
<dbReference type="GO" id="GO:0006508">
    <property type="term" value="P:proteolysis"/>
    <property type="evidence" value="ECO:0007669"/>
    <property type="project" value="UniProtKB-KW"/>
</dbReference>
<evidence type="ECO:0000256" key="3">
    <source>
        <dbReference type="ARBA" id="ARBA00022801"/>
    </source>
</evidence>
<dbReference type="EMBL" id="FNED01000002">
    <property type="protein sequence ID" value="SDI23669.1"/>
    <property type="molecule type" value="Genomic_DNA"/>
</dbReference>
<dbReference type="SUPFAM" id="SSF55486">
    <property type="entry name" value="Metalloproteases ('zincins'), catalytic domain"/>
    <property type="match status" value="1"/>
</dbReference>
<comment type="similarity">
    <text evidence="6">Belongs to the peptidase M3B family.</text>
</comment>
<dbReference type="InterPro" id="IPR001567">
    <property type="entry name" value="Pept_M3A_M3B_dom"/>
</dbReference>
<dbReference type="CDD" id="cd09608">
    <property type="entry name" value="M3B_PepF"/>
    <property type="match status" value="1"/>
</dbReference>
<feature type="domain" description="Peptidase M3A/M3B catalytic" evidence="8">
    <location>
        <begin position="243"/>
        <end position="624"/>
    </location>
</feature>
<keyword evidence="1 6" id="KW-0645">Protease</keyword>
<dbReference type="AlphaFoldDB" id="A0A0D1VGS9"/>
<evidence type="ECO:0000259" key="9">
    <source>
        <dbReference type="Pfam" id="PF08439"/>
    </source>
</evidence>
<evidence type="ECO:0000256" key="5">
    <source>
        <dbReference type="ARBA" id="ARBA00023049"/>
    </source>
</evidence>
<dbReference type="InterPro" id="IPR013647">
    <property type="entry name" value="OligopepF_N_dom"/>
</dbReference>
<dbReference type="Pfam" id="PF01432">
    <property type="entry name" value="Peptidase_M3"/>
    <property type="match status" value="1"/>
</dbReference>
<dbReference type="Proteomes" id="UP000182836">
    <property type="component" value="Unassembled WGS sequence"/>
</dbReference>
<dbReference type="InterPro" id="IPR045090">
    <property type="entry name" value="Pept_M3A_M3B"/>
</dbReference>
<dbReference type="EC" id="3.4.24.-" evidence="6"/>
<dbReference type="Gene3D" id="1.10.287.830">
    <property type="entry name" value="putative peptidase helix hairpin domain like"/>
    <property type="match status" value="1"/>
</dbReference>
<gene>
    <name evidence="10" type="ORF">AF333_13570</name>
    <name evidence="11" type="ORF">SAMN04487909_102224</name>
</gene>
<evidence type="ECO:0000256" key="6">
    <source>
        <dbReference type="RuleBase" id="RU368091"/>
    </source>
</evidence>
<dbReference type="PATRIC" id="fig|47500.8.peg.1486"/>
<feature type="chain" id="PRO_5010414682" description="Oligopeptidase F" evidence="7">
    <location>
        <begin position="34"/>
        <end position="640"/>
    </location>
</feature>
<keyword evidence="3 6" id="KW-0378">Hydrolase</keyword>
<comment type="cofactor">
    <cofactor evidence="6">
        <name>Zn(2+)</name>
        <dbReference type="ChEBI" id="CHEBI:29105"/>
    </cofactor>
    <text evidence="6">Binds 1 zinc ion.</text>
</comment>
<evidence type="ECO:0000256" key="7">
    <source>
        <dbReference type="SAM" id="SignalP"/>
    </source>
</evidence>
<reference evidence="11 13" key="2">
    <citation type="submission" date="2016-10" db="EMBL/GenBank/DDBJ databases">
        <authorList>
            <person name="de Groot N.N."/>
        </authorList>
    </citation>
    <scope>NUCLEOTIDE SEQUENCE [LARGE SCALE GENOMIC DNA]</scope>
    <source>
        <strain evidence="11 13">DSM 2895</strain>
    </source>
</reference>
<evidence type="ECO:0000313" key="12">
    <source>
        <dbReference type="Proteomes" id="UP000037269"/>
    </source>
</evidence>
<reference evidence="10 12" key="1">
    <citation type="submission" date="2015-07" db="EMBL/GenBank/DDBJ databases">
        <title>Fjat-14205 dsm 2895.</title>
        <authorList>
            <person name="Liu B."/>
            <person name="Wang J."/>
            <person name="Zhu Y."/>
            <person name="Liu G."/>
            <person name="Chen Q."/>
            <person name="Chen Z."/>
            <person name="Lan J."/>
            <person name="Che J."/>
            <person name="Ge C."/>
            <person name="Shi H."/>
            <person name="Pan Z."/>
            <person name="Liu X."/>
        </authorList>
    </citation>
    <scope>NUCLEOTIDE SEQUENCE [LARGE SCALE GENOMIC DNA]</scope>
    <source>
        <strain evidence="10 12">DSM 2895</strain>
    </source>
</reference>
<evidence type="ECO:0000256" key="4">
    <source>
        <dbReference type="ARBA" id="ARBA00022833"/>
    </source>
</evidence>
<dbReference type="GO" id="GO:0004222">
    <property type="term" value="F:metalloendopeptidase activity"/>
    <property type="evidence" value="ECO:0007669"/>
    <property type="project" value="UniProtKB-UniRule"/>
</dbReference>
<organism evidence="10 12">
    <name type="scientific">Aneurinibacillus migulanus</name>
    <name type="common">Bacillus migulanus</name>
    <dbReference type="NCBI Taxonomy" id="47500"/>
    <lineage>
        <taxon>Bacteria</taxon>
        <taxon>Bacillati</taxon>
        <taxon>Bacillota</taxon>
        <taxon>Bacilli</taxon>
        <taxon>Bacillales</taxon>
        <taxon>Paenibacillaceae</taxon>
        <taxon>Aneurinibacillus group</taxon>
        <taxon>Aneurinibacillus</taxon>
    </lineage>
</organism>
<dbReference type="Pfam" id="PF08439">
    <property type="entry name" value="Peptidase_M3_N"/>
    <property type="match status" value="1"/>
</dbReference>
<keyword evidence="12" id="KW-1185">Reference proteome</keyword>
<dbReference type="InterPro" id="IPR004438">
    <property type="entry name" value="Peptidase_M3B"/>
</dbReference>
<evidence type="ECO:0000313" key="13">
    <source>
        <dbReference type="Proteomes" id="UP000182836"/>
    </source>
</evidence>
<dbReference type="Gene3D" id="1.10.1370.20">
    <property type="entry name" value="Oligoendopeptidase f, C-terminal domain"/>
    <property type="match status" value="1"/>
</dbReference>
<evidence type="ECO:0000256" key="2">
    <source>
        <dbReference type="ARBA" id="ARBA00022723"/>
    </source>
</evidence>
<keyword evidence="7" id="KW-0732">Signal</keyword>
<name>A0A0D1VGS9_ANEMI</name>
<dbReference type="Gene3D" id="1.20.140.70">
    <property type="entry name" value="Oligopeptidase f, N-terminal domain"/>
    <property type="match status" value="1"/>
</dbReference>
<dbReference type="OrthoDB" id="9766487at2"/>
<feature type="signal peptide" evidence="7">
    <location>
        <begin position="1"/>
        <end position="33"/>
    </location>
</feature>
<dbReference type="EMBL" id="LGUG01000004">
    <property type="protein sequence ID" value="KON96352.1"/>
    <property type="molecule type" value="Genomic_DNA"/>
</dbReference>
<comment type="function">
    <text evidence="6">Has oligopeptidase activity and degrades a variety of small bioactive peptides.</text>
</comment>
<accession>A0A0D1VGS9</accession>
<dbReference type="GeneID" id="42306201"/>